<evidence type="ECO:0000259" key="2">
    <source>
        <dbReference type="Pfam" id="PF02517"/>
    </source>
</evidence>
<dbReference type="EMBL" id="WMJY01000014">
    <property type="protein sequence ID" value="MTH29820.1"/>
    <property type="molecule type" value="Genomic_DNA"/>
</dbReference>
<name>A0A7K1GM52_9FLAO</name>
<evidence type="ECO:0000313" key="3">
    <source>
        <dbReference type="EMBL" id="MTH29820.1"/>
    </source>
</evidence>
<feature type="transmembrane region" description="Helical" evidence="1">
    <location>
        <begin position="211"/>
        <end position="231"/>
    </location>
</feature>
<keyword evidence="4" id="KW-1185">Reference proteome</keyword>
<feature type="transmembrane region" description="Helical" evidence="1">
    <location>
        <begin position="123"/>
        <end position="144"/>
    </location>
</feature>
<dbReference type="OrthoDB" id="847268at2"/>
<reference evidence="3 4" key="1">
    <citation type="journal article" date="2006" name="Int. J. Syst. Evol. Microbiol.">
        <title>Myroides pelagicus sp. nov., isolated from seawater in Thailand.</title>
        <authorList>
            <person name="Yoon J."/>
            <person name="Maneerat S."/>
            <person name="Kawai F."/>
            <person name="Yokota A."/>
        </authorList>
    </citation>
    <scope>NUCLEOTIDE SEQUENCE [LARGE SCALE GENOMIC DNA]</scope>
    <source>
        <strain evidence="3 4">SM1T</strain>
    </source>
</reference>
<keyword evidence="3" id="KW-0378">Hydrolase</keyword>
<dbReference type="GO" id="GO:0008237">
    <property type="term" value="F:metallopeptidase activity"/>
    <property type="evidence" value="ECO:0007669"/>
    <property type="project" value="UniProtKB-KW"/>
</dbReference>
<dbReference type="GO" id="GO:0004175">
    <property type="term" value="F:endopeptidase activity"/>
    <property type="evidence" value="ECO:0007669"/>
    <property type="project" value="UniProtKB-ARBA"/>
</dbReference>
<dbReference type="AlphaFoldDB" id="A0A7K1GM52"/>
<keyword evidence="1" id="KW-0812">Transmembrane</keyword>
<feature type="transmembrane region" description="Helical" evidence="1">
    <location>
        <begin position="70"/>
        <end position="87"/>
    </location>
</feature>
<sequence>MTLKAVWSDFITFLKKPNLRTVDLTWVDKTKFTLALWGVSLVFIVLLGSLIELIVEIPEPDMFDIALEKLGIPAFIAFVVLVGPLFEEIVFRSPLRFRVSSLIISSLFLVLFIIGLLDSITGVLGYILLGVVAALFFIGVHFLTKKKEQSEQLYTRYYPYIFYGISLLFGYIHITNFEDISTRILLLSPLVIFPQFVLGLGIGYVRVRYGFWYGCLFHVVNNAIAISMFFLEDKFL</sequence>
<evidence type="ECO:0000256" key="1">
    <source>
        <dbReference type="SAM" id="Phobius"/>
    </source>
</evidence>
<dbReference type="GO" id="GO:0080120">
    <property type="term" value="P:CAAX-box protein maturation"/>
    <property type="evidence" value="ECO:0007669"/>
    <property type="project" value="UniProtKB-ARBA"/>
</dbReference>
<feature type="transmembrane region" description="Helical" evidence="1">
    <location>
        <begin position="99"/>
        <end position="117"/>
    </location>
</feature>
<proteinExistence type="predicted"/>
<feature type="domain" description="CAAX prenyl protease 2/Lysostaphin resistance protein A-like" evidence="2">
    <location>
        <begin position="160"/>
        <end position="224"/>
    </location>
</feature>
<keyword evidence="1" id="KW-1133">Transmembrane helix</keyword>
<protein>
    <submittedName>
        <fullName evidence="3">CPBP family intramembrane metalloprotease</fullName>
    </submittedName>
</protein>
<dbReference type="Proteomes" id="UP000488936">
    <property type="component" value="Unassembled WGS sequence"/>
</dbReference>
<keyword evidence="3" id="KW-0482">Metalloprotease</keyword>
<accession>A0A7K1GM52</accession>
<keyword evidence="1" id="KW-0472">Membrane</keyword>
<dbReference type="InterPro" id="IPR003675">
    <property type="entry name" value="Rce1/LyrA-like_dom"/>
</dbReference>
<feature type="transmembrane region" description="Helical" evidence="1">
    <location>
        <begin position="34"/>
        <end position="55"/>
    </location>
</feature>
<dbReference type="GO" id="GO:0006508">
    <property type="term" value="P:proteolysis"/>
    <property type="evidence" value="ECO:0007669"/>
    <property type="project" value="UniProtKB-KW"/>
</dbReference>
<feature type="transmembrane region" description="Helical" evidence="1">
    <location>
        <begin position="180"/>
        <end position="204"/>
    </location>
</feature>
<keyword evidence="3" id="KW-0645">Protease</keyword>
<dbReference type="Pfam" id="PF02517">
    <property type="entry name" value="Rce1-like"/>
    <property type="match status" value="1"/>
</dbReference>
<dbReference type="RefSeq" id="WP_155035813.1">
    <property type="nucleotide sequence ID" value="NZ_JAYMMG010000004.1"/>
</dbReference>
<gene>
    <name evidence="3" type="ORF">GJV77_07795</name>
</gene>
<organism evidence="3 4">
    <name type="scientific">Myroides pelagicus</name>
    <dbReference type="NCBI Taxonomy" id="270914"/>
    <lineage>
        <taxon>Bacteria</taxon>
        <taxon>Pseudomonadati</taxon>
        <taxon>Bacteroidota</taxon>
        <taxon>Flavobacteriia</taxon>
        <taxon>Flavobacteriales</taxon>
        <taxon>Flavobacteriaceae</taxon>
        <taxon>Myroides</taxon>
    </lineage>
</organism>
<comment type="caution">
    <text evidence="3">The sequence shown here is derived from an EMBL/GenBank/DDBJ whole genome shotgun (WGS) entry which is preliminary data.</text>
</comment>
<feature type="transmembrane region" description="Helical" evidence="1">
    <location>
        <begin position="156"/>
        <end position="174"/>
    </location>
</feature>
<evidence type="ECO:0000313" key="4">
    <source>
        <dbReference type="Proteomes" id="UP000488936"/>
    </source>
</evidence>